<dbReference type="STRING" id="765257.A0A0C9ZDN1"/>
<protein>
    <submittedName>
        <fullName evidence="1">Uncharacterized protein</fullName>
    </submittedName>
</protein>
<dbReference type="AlphaFoldDB" id="A0A0C9ZDN1"/>
<proteinExistence type="predicted"/>
<evidence type="ECO:0000313" key="2">
    <source>
        <dbReference type="Proteomes" id="UP000054018"/>
    </source>
</evidence>
<dbReference type="EMBL" id="KN833696">
    <property type="protein sequence ID" value="KIK27421.1"/>
    <property type="molecule type" value="Genomic_DNA"/>
</dbReference>
<organism evidence="1 2">
    <name type="scientific">Pisolithus microcarpus 441</name>
    <dbReference type="NCBI Taxonomy" id="765257"/>
    <lineage>
        <taxon>Eukaryota</taxon>
        <taxon>Fungi</taxon>
        <taxon>Dikarya</taxon>
        <taxon>Basidiomycota</taxon>
        <taxon>Agaricomycotina</taxon>
        <taxon>Agaricomycetes</taxon>
        <taxon>Agaricomycetidae</taxon>
        <taxon>Boletales</taxon>
        <taxon>Sclerodermatineae</taxon>
        <taxon>Pisolithaceae</taxon>
        <taxon>Pisolithus</taxon>
    </lineage>
</organism>
<dbReference type="Proteomes" id="UP000054018">
    <property type="component" value="Unassembled WGS sequence"/>
</dbReference>
<reference evidence="2" key="2">
    <citation type="submission" date="2015-01" db="EMBL/GenBank/DDBJ databases">
        <title>Evolutionary Origins and Diversification of the Mycorrhizal Mutualists.</title>
        <authorList>
            <consortium name="DOE Joint Genome Institute"/>
            <consortium name="Mycorrhizal Genomics Consortium"/>
            <person name="Kohler A."/>
            <person name="Kuo A."/>
            <person name="Nagy L.G."/>
            <person name="Floudas D."/>
            <person name="Copeland A."/>
            <person name="Barry K.W."/>
            <person name="Cichocki N."/>
            <person name="Veneault-Fourrey C."/>
            <person name="LaButti K."/>
            <person name="Lindquist E.A."/>
            <person name="Lipzen A."/>
            <person name="Lundell T."/>
            <person name="Morin E."/>
            <person name="Murat C."/>
            <person name="Riley R."/>
            <person name="Ohm R."/>
            <person name="Sun H."/>
            <person name="Tunlid A."/>
            <person name="Henrissat B."/>
            <person name="Grigoriev I.V."/>
            <person name="Hibbett D.S."/>
            <person name="Martin F."/>
        </authorList>
    </citation>
    <scope>NUCLEOTIDE SEQUENCE [LARGE SCALE GENOMIC DNA]</scope>
    <source>
        <strain evidence="2">441</strain>
    </source>
</reference>
<dbReference type="OrthoDB" id="1938621at2759"/>
<gene>
    <name evidence="1" type="ORF">PISMIDRAFT_185027</name>
</gene>
<accession>A0A0C9ZDN1</accession>
<sequence>MQLSTRLLVAWKRNIEEHTSVVRPSRWSALAMTYVSLDCLVEHGSACTTVGIDFPLEKGILTRLSVHPSREAVTDSNTNLNLQPNGAREISACFSVHLFTQFRSTALPRCFSFSHFIHPSVEPSNLCVDPISLSMINGSTVDFAAELIGS</sequence>
<reference evidence="1 2" key="1">
    <citation type="submission" date="2014-04" db="EMBL/GenBank/DDBJ databases">
        <authorList>
            <consortium name="DOE Joint Genome Institute"/>
            <person name="Kuo A."/>
            <person name="Kohler A."/>
            <person name="Costa M.D."/>
            <person name="Nagy L.G."/>
            <person name="Floudas D."/>
            <person name="Copeland A."/>
            <person name="Barry K.W."/>
            <person name="Cichocki N."/>
            <person name="Veneault-Fourrey C."/>
            <person name="LaButti K."/>
            <person name="Lindquist E.A."/>
            <person name="Lipzen A."/>
            <person name="Lundell T."/>
            <person name="Morin E."/>
            <person name="Murat C."/>
            <person name="Sun H."/>
            <person name="Tunlid A."/>
            <person name="Henrissat B."/>
            <person name="Grigoriev I.V."/>
            <person name="Hibbett D.S."/>
            <person name="Martin F."/>
            <person name="Nordberg H.P."/>
            <person name="Cantor M.N."/>
            <person name="Hua S.X."/>
        </authorList>
    </citation>
    <scope>NUCLEOTIDE SEQUENCE [LARGE SCALE GENOMIC DNA]</scope>
    <source>
        <strain evidence="1 2">441</strain>
    </source>
</reference>
<keyword evidence="2" id="KW-1185">Reference proteome</keyword>
<evidence type="ECO:0000313" key="1">
    <source>
        <dbReference type="EMBL" id="KIK27421.1"/>
    </source>
</evidence>
<name>A0A0C9ZDN1_9AGAM</name>
<dbReference type="HOGENOM" id="CLU_069054_1_1_1"/>